<dbReference type="AlphaFoldDB" id="A0A3B4EBQ4"/>
<feature type="domain" description="RING-type" evidence="5">
    <location>
        <begin position="11"/>
        <end position="51"/>
    </location>
</feature>
<dbReference type="Gene3D" id="3.30.160.60">
    <property type="entry name" value="Classic Zinc Finger"/>
    <property type="match status" value="1"/>
</dbReference>
<dbReference type="SUPFAM" id="SSF57845">
    <property type="entry name" value="B-box zinc-binding domain"/>
    <property type="match status" value="1"/>
</dbReference>
<dbReference type="SMART" id="SM00184">
    <property type="entry name" value="RING"/>
    <property type="match status" value="1"/>
</dbReference>
<dbReference type="Pfam" id="PF00622">
    <property type="entry name" value="SPRY"/>
    <property type="match status" value="1"/>
</dbReference>
<dbReference type="InterPro" id="IPR001870">
    <property type="entry name" value="B30.2/SPRY"/>
</dbReference>
<dbReference type="Gene3D" id="2.60.120.920">
    <property type="match status" value="1"/>
</dbReference>
<evidence type="ECO:0000256" key="4">
    <source>
        <dbReference type="PROSITE-ProRule" id="PRU00175"/>
    </source>
</evidence>
<dbReference type="InterPro" id="IPR027370">
    <property type="entry name" value="Znf-RING_euk"/>
</dbReference>
<keyword evidence="1" id="KW-0479">Metal-binding</keyword>
<protein>
    <submittedName>
        <fullName evidence="7">Uncharacterized protein</fullName>
    </submittedName>
</protein>
<dbReference type="PROSITE" id="PS00518">
    <property type="entry name" value="ZF_RING_1"/>
    <property type="match status" value="1"/>
</dbReference>
<dbReference type="RefSeq" id="XP_017547793.1">
    <property type="nucleotide sequence ID" value="XM_017692304.1"/>
</dbReference>
<dbReference type="Pfam" id="PF13445">
    <property type="entry name" value="zf-RING_UBOX"/>
    <property type="match status" value="1"/>
</dbReference>
<reference evidence="7" key="2">
    <citation type="submission" date="2025-08" db="UniProtKB">
        <authorList>
            <consortium name="Ensembl"/>
        </authorList>
    </citation>
    <scope>IDENTIFICATION</scope>
</reference>
<feature type="domain" description="B30.2/SPRY" evidence="6">
    <location>
        <begin position="270"/>
        <end position="461"/>
    </location>
</feature>
<dbReference type="InterPro" id="IPR003879">
    <property type="entry name" value="Butyrophylin_SPRY"/>
</dbReference>
<dbReference type="PRINTS" id="PR01407">
    <property type="entry name" value="BUTYPHLNCDUF"/>
</dbReference>
<dbReference type="Gene3D" id="3.30.40.10">
    <property type="entry name" value="Zinc/RING finger domain, C3HC4 (zinc finger)"/>
    <property type="match status" value="1"/>
</dbReference>
<evidence type="ECO:0000259" key="5">
    <source>
        <dbReference type="PROSITE" id="PS50089"/>
    </source>
</evidence>
<keyword evidence="8" id="KW-1185">Reference proteome</keyword>
<dbReference type="OMA" id="SEKFICN"/>
<dbReference type="InterPro" id="IPR017907">
    <property type="entry name" value="Znf_RING_CS"/>
</dbReference>
<dbReference type="GO" id="GO:0008270">
    <property type="term" value="F:zinc ion binding"/>
    <property type="evidence" value="ECO:0007669"/>
    <property type="project" value="UniProtKB-KW"/>
</dbReference>
<dbReference type="CDD" id="cd12893">
    <property type="entry name" value="SPRY_PRY_TRIM35"/>
    <property type="match status" value="1"/>
</dbReference>
<evidence type="ECO:0000256" key="2">
    <source>
        <dbReference type="ARBA" id="ARBA00022771"/>
    </source>
</evidence>
<name>A0A3B4EBQ4_PYGNA</name>
<dbReference type="InterPro" id="IPR000315">
    <property type="entry name" value="Znf_B-box"/>
</dbReference>
<dbReference type="PROSITE" id="PS50188">
    <property type="entry name" value="B302_SPRY"/>
    <property type="match status" value="1"/>
</dbReference>
<accession>A0A3B4EBQ4</accession>
<dbReference type="InterPro" id="IPR013320">
    <property type="entry name" value="ConA-like_dom_sf"/>
</dbReference>
<dbReference type="PANTHER" id="PTHR24103">
    <property type="entry name" value="E3 UBIQUITIN-PROTEIN LIGASE TRIM"/>
    <property type="match status" value="1"/>
</dbReference>
<dbReference type="Ensembl" id="ENSPNAT00000025404.2">
    <property type="protein sequence ID" value="ENSPNAP00000033967.2"/>
    <property type="gene ID" value="ENSPNAG00000022950.2"/>
</dbReference>
<dbReference type="Proteomes" id="UP001501920">
    <property type="component" value="Chromosome 7"/>
</dbReference>
<dbReference type="InterPro" id="IPR001841">
    <property type="entry name" value="Znf_RING"/>
</dbReference>
<dbReference type="GeneID" id="108424322"/>
<dbReference type="FunFam" id="2.60.120.920:FF:000004">
    <property type="entry name" value="Butyrophilin subfamily 1 member A1"/>
    <property type="match status" value="1"/>
</dbReference>
<evidence type="ECO:0000256" key="3">
    <source>
        <dbReference type="ARBA" id="ARBA00022833"/>
    </source>
</evidence>
<dbReference type="InterPro" id="IPR006574">
    <property type="entry name" value="PRY"/>
</dbReference>
<dbReference type="PROSITE" id="PS50089">
    <property type="entry name" value="ZF_RING_2"/>
    <property type="match status" value="1"/>
</dbReference>
<evidence type="ECO:0000313" key="8">
    <source>
        <dbReference type="Proteomes" id="UP001501920"/>
    </source>
</evidence>
<reference evidence="7" key="3">
    <citation type="submission" date="2025-09" db="UniProtKB">
        <authorList>
            <consortium name="Ensembl"/>
        </authorList>
    </citation>
    <scope>IDENTIFICATION</scope>
</reference>
<dbReference type="Pfam" id="PF13765">
    <property type="entry name" value="PRY"/>
    <property type="match status" value="1"/>
</dbReference>
<dbReference type="GeneTree" id="ENSGT00970000193390"/>
<dbReference type="SMART" id="SM00449">
    <property type="entry name" value="SPRY"/>
    <property type="match status" value="1"/>
</dbReference>
<evidence type="ECO:0000256" key="1">
    <source>
        <dbReference type="ARBA" id="ARBA00022723"/>
    </source>
</evidence>
<sequence length="463" mass="52938">MASLFEENLCCPVCRDVFRDPVLLMCSHSFCRACLEQYWQHTNLQTCPLCRSSSSVENPPCNLTLKNLCEAFIQERFHRTSACSELLCGLHGKKLMHYCLEDKQTVCEECKSTVHTNHCLKLLDEAAPDLKLDLKRKLEPLKDKLEQFRMVKHICAQTEEHIKTQAQHTVALIKKEFEKLHQFLWEEEAARIAALRKEEVQKSQTMKKKIAQINRGILSLSDKVTAMEEQLEENSISFLQNYKVTVERAQGKLKDPEILSGSLVDVAKHLGNLTFKVWEKMQSIIQYSPVILDPNTAHPCLHLSDDLTAMTLCSRDTERPSNPERFDDYVSVLGSEGFDSGAHSWDVEVGDSSAWAVGVISESVFKHRENLSKHGLWHVGYYKGEYGKGLSEMLTPFRLKQKLQRIRVKLDWDKGHVSFFNPDDNTHVHTFTDTFTEPVYPYLYNACPAQALTILTVQASVSE</sequence>
<proteinExistence type="predicted"/>
<dbReference type="SMART" id="SM00589">
    <property type="entry name" value="PRY"/>
    <property type="match status" value="1"/>
</dbReference>
<dbReference type="InterPro" id="IPR050143">
    <property type="entry name" value="TRIM/RBCC"/>
</dbReference>
<dbReference type="InterPro" id="IPR043136">
    <property type="entry name" value="B30.2/SPRY_sf"/>
</dbReference>
<dbReference type="SUPFAM" id="SSF57850">
    <property type="entry name" value="RING/U-box"/>
    <property type="match status" value="1"/>
</dbReference>
<keyword evidence="2 4" id="KW-0863">Zinc-finger</keyword>
<evidence type="ECO:0000259" key="6">
    <source>
        <dbReference type="PROSITE" id="PS50188"/>
    </source>
</evidence>
<dbReference type="Pfam" id="PF00643">
    <property type="entry name" value="zf-B_box"/>
    <property type="match status" value="1"/>
</dbReference>
<dbReference type="InterPro" id="IPR003877">
    <property type="entry name" value="SPRY_dom"/>
</dbReference>
<evidence type="ECO:0000313" key="7">
    <source>
        <dbReference type="Ensembl" id="ENSPNAP00000033967.2"/>
    </source>
</evidence>
<dbReference type="InterPro" id="IPR013083">
    <property type="entry name" value="Znf_RING/FYVE/PHD"/>
</dbReference>
<keyword evidence="3" id="KW-0862">Zinc</keyword>
<organism evidence="7 8">
    <name type="scientific">Pygocentrus nattereri</name>
    <name type="common">Red-bellied piranha</name>
    <dbReference type="NCBI Taxonomy" id="42514"/>
    <lineage>
        <taxon>Eukaryota</taxon>
        <taxon>Metazoa</taxon>
        <taxon>Chordata</taxon>
        <taxon>Craniata</taxon>
        <taxon>Vertebrata</taxon>
        <taxon>Euteleostomi</taxon>
        <taxon>Actinopterygii</taxon>
        <taxon>Neopterygii</taxon>
        <taxon>Teleostei</taxon>
        <taxon>Ostariophysi</taxon>
        <taxon>Characiformes</taxon>
        <taxon>Characoidei</taxon>
        <taxon>Pygocentrus</taxon>
    </lineage>
</organism>
<reference evidence="7 8" key="1">
    <citation type="submission" date="2020-10" db="EMBL/GenBank/DDBJ databases">
        <title>Pygocentrus nattereri (red-bellied piranha) genome, fPygNat1, primary haplotype.</title>
        <authorList>
            <person name="Myers G."/>
            <person name="Meyer A."/>
            <person name="Karagic N."/>
            <person name="Pippel M."/>
            <person name="Winkler S."/>
            <person name="Tracey A."/>
            <person name="Wood J."/>
            <person name="Formenti G."/>
            <person name="Howe K."/>
            <person name="Fedrigo O."/>
            <person name="Jarvis E.D."/>
        </authorList>
    </citation>
    <scope>NUCLEOTIDE SEQUENCE [LARGE SCALE GENOMIC DNA]</scope>
</reference>
<dbReference type="SUPFAM" id="SSF49899">
    <property type="entry name" value="Concanavalin A-like lectins/glucanases"/>
    <property type="match status" value="1"/>
</dbReference>
<dbReference type="STRING" id="42514.ENSPNAP00000033967"/>